<evidence type="ECO:0000313" key="2">
    <source>
        <dbReference type="Proteomes" id="UP001596298"/>
    </source>
</evidence>
<gene>
    <name evidence="1" type="ORF">ACFQDH_15970</name>
</gene>
<dbReference type="Proteomes" id="UP001596298">
    <property type="component" value="Unassembled WGS sequence"/>
</dbReference>
<sequence length="91" mass="10477">MTESMLTQVLRTTLTADVITELRDENDGWPEVVERLRSAGQRVEIARRFHNEAVRDVRRLRLRPQVRYLGLAGHTPLPSPVEFDDQLPDGL</sequence>
<dbReference type="RefSeq" id="WP_382403402.1">
    <property type="nucleotide sequence ID" value="NZ_JBHSWH010000001.1"/>
</dbReference>
<name>A0ABW2AIN3_9MICO</name>
<evidence type="ECO:0000313" key="1">
    <source>
        <dbReference type="EMBL" id="MFC6706711.1"/>
    </source>
</evidence>
<organism evidence="1 2">
    <name type="scientific">Flexivirga alba</name>
    <dbReference type="NCBI Taxonomy" id="702742"/>
    <lineage>
        <taxon>Bacteria</taxon>
        <taxon>Bacillati</taxon>
        <taxon>Actinomycetota</taxon>
        <taxon>Actinomycetes</taxon>
        <taxon>Micrococcales</taxon>
        <taxon>Dermacoccaceae</taxon>
        <taxon>Flexivirga</taxon>
    </lineage>
</organism>
<protein>
    <submittedName>
        <fullName evidence="1">Uncharacterized protein</fullName>
    </submittedName>
</protein>
<proteinExistence type="predicted"/>
<dbReference type="EMBL" id="JBHSWH010000001">
    <property type="protein sequence ID" value="MFC6706711.1"/>
    <property type="molecule type" value="Genomic_DNA"/>
</dbReference>
<comment type="caution">
    <text evidence="1">The sequence shown here is derived from an EMBL/GenBank/DDBJ whole genome shotgun (WGS) entry which is preliminary data.</text>
</comment>
<keyword evidence="2" id="KW-1185">Reference proteome</keyword>
<reference evidence="2" key="1">
    <citation type="journal article" date="2019" name="Int. J. Syst. Evol. Microbiol.">
        <title>The Global Catalogue of Microorganisms (GCM) 10K type strain sequencing project: providing services to taxonomists for standard genome sequencing and annotation.</title>
        <authorList>
            <consortium name="The Broad Institute Genomics Platform"/>
            <consortium name="The Broad Institute Genome Sequencing Center for Infectious Disease"/>
            <person name="Wu L."/>
            <person name="Ma J."/>
        </authorList>
    </citation>
    <scope>NUCLEOTIDE SEQUENCE [LARGE SCALE GENOMIC DNA]</scope>
    <source>
        <strain evidence="2">CCUG 58127</strain>
    </source>
</reference>
<accession>A0ABW2AIN3</accession>